<dbReference type="InterPro" id="IPR004821">
    <property type="entry name" value="Cyt_trans-like"/>
</dbReference>
<feature type="transmembrane region" description="Helical" evidence="16">
    <location>
        <begin position="177"/>
        <end position="204"/>
    </location>
</feature>
<comment type="subcellular location">
    <subcellularLocation>
        <location evidence="1">Nucleus</location>
    </subcellularLocation>
</comment>
<keyword evidence="16" id="KW-0812">Transmembrane</keyword>
<keyword evidence="7" id="KW-0808">Transferase</keyword>
<feature type="transmembrane region" description="Helical" evidence="16">
    <location>
        <begin position="100"/>
        <end position="125"/>
    </location>
</feature>
<evidence type="ECO:0000256" key="10">
    <source>
        <dbReference type="ARBA" id="ARBA00022840"/>
    </source>
</evidence>
<keyword evidence="16" id="KW-1133">Transmembrane helix</keyword>
<dbReference type="InterPro" id="IPR045094">
    <property type="entry name" value="NMNAT_euk"/>
</dbReference>
<evidence type="ECO:0000256" key="9">
    <source>
        <dbReference type="ARBA" id="ARBA00022741"/>
    </source>
</evidence>
<keyword evidence="16" id="KW-0472">Membrane</keyword>
<dbReference type="GO" id="GO:0000309">
    <property type="term" value="F:nicotinamide-nucleotide adenylyltransferase activity"/>
    <property type="evidence" value="ECO:0007669"/>
    <property type="project" value="UniProtKB-EC"/>
</dbReference>
<evidence type="ECO:0000256" key="13">
    <source>
        <dbReference type="ARBA" id="ARBA00048721"/>
    </source>
</evidence>
<dbReference type="InterPro" id="IPR005248">
    <property type="entry name" value="NadD/NMNAT"/>
</dbReference>
<protein>
    <recommendedName>
        <fullName evidence="17">Cytidyltransferase-like domain-containing protein</fullName>
    </recommendedName>
</protein>
<comment type="caution">
    <text evidence="18">The sequence shown here is derived from an EMBL/GenBank/DDBJ whole genome shotgun (WGS) entry which is preliminary data.</text>
</comment>
<keyword evidence="8" id="KW-0548">Nucleotidyltransferase</keyword>
<feature type="domain" description="Cytidyltransferase-like" evidence="17">
    <location>
        <begin position="397"/>
        <end position="588"/>
    </location>
</feature>
<evidence type="ECO:0000256" key="12">
    <source>
        <dbReference type="ARBA" id="ARBA00023242"/>
    </source>
</evidence>
<dbReference type="Pfam" id="PF01467">
    <property type="entry name" value="CTP_transf_like"/>
    <property type="match status" value="1"/>
</dbReference>
<feature type="compositionally biased region" description="Low complexity" evidence="15">
    <location>
        <begin position="278"/>
        <end position="291"/>
    </location>
</feature>
<keyword evidence="9" id="KW-0547">Nucleotide-binding</keyword>
<dbReference type="Gene3D" id="3.40.50.620">
    <property type="entry name" value="HUPs"/>
    <property type="match status" value="1"/>
</dbReference>
<keyword evidence="12" id="KW-0539">Nucleus</keyword>
<evidence type="ECO:0000256" key="16">
    <source>
        <dbReference type="SAM" id="Phobius"/>
    </source>
</evidence>
<dbReference type="Proteomes" id="UP000663853">
    <property type="component" value="Unassembled WGS sequence"/>
</dbReference>
<evidence type="ECO:0000256" key="1">
    <source>
        <dbReference type="ARBA" id="ARBA00004123"/>
    </source>
</evidence>
<evidence type="ECO:0000256" key="11">
    <source>
        <dbReference type="ARBA" id="ARBA00023027"/>
    </source>
</evidence>
<comment type="catalytic activity">
    <reaction evidence="14">
        <text>beta-nicotinamide D-ribonucleotide + ATP + H(+) = diphosphate + NAD(+)</text>
        <dbReference type="Rhea" id="RHEA:21360"/>
        <dbReference type="ChEBI" id="CHEBI:14649"/>
        <dbReference type="ChEBI" id="CHEBI:15378"/>
        <dbReference type="ChEBI" id="CHEBI:30616"/>
        <dbReference type="ChEBI" id="CHEBI:33019"/>
        <dbReference type="ChEBI" id="CHEBI:57540"/>
        <dbReference type="EC" id="2.7.7.1"/>
    </reaction>
</comment>
<dbReference type="InterPro" id="IPR014729">
    <property type="entry name" value="Rossmann-like_a/b/a_fold"/>
</dbReference>
<evidence type="ECO:0000256" key="5">
    <source>
        <dbReference type="ARBA" id="ARBA00022553"/>
    </source>
</evidence>
<dbReference type="GO" id="GO:0004515">
    <property type="term" value="F:nicotinate-nucleotide adenylyltransferase activity"/>
    <property type="evidence" value="ECO:0007669"/>
    <property type="project" value="UniProtKB-EC"/>
</dbReference>
<dbReference type="InterPro" id="IPR051182">
    <property type="entry name" value="Euk_NMN_adenylyltrnsfrase"/>
</dbReference>
<dbReference type="UniPathway" id="UPA00253">
    <property type="reaction ID" value="UER00332"/>
</dbReference>
<feature type="region of interest" description="Disordered" evidence="15">
    <location>
        <begin position="326"/>
        <end position="360"/>
    </location>
</feature>
<sequence length="630" mass="69711">MLIPPDRESLPDLEGGAAYSGIPPRCTNALPPPQGAPVWPVNWPMGCPTLNTSQSVKVARDMHTITTKGFRTLGLASTFIAGVEAQFFSTVATIEAQDNIILQASSGCLLVGILLSAFGAIAAFLSSRWFELLTAEEVEWLEHRWAYARRETNRPTPPGQNSRYQYRIRNWFVAKSLMMPFHIILLQNSGCLFFVAGVVLYTWATQVRLIAVACTVVTGPRARTPRPHPQPSVSFTMQPAQALSVQSYHNDSPPFIGTNEGGIEVPHLDLAGGLEQPSSHTSSDGSSSVTGDKPRVLHEPTPVVANIKLPVEQGLSRARIQFSRPASAFGSSVPGSPEEKEFNNSLPNGSYETDAEPAPPRAATPIKLDLDPSSYHFPRHRLNTQMTDEGKIPLVIVACGSFSPPTYLHLRMFEMAKDAIVEKGKYEIIGGYYSPVSDKYKKAGLAPAVHRVRMCELAVDQTSNWLMVDPWEASQAEYQRTAVVLEHFDQELNQSSHGGILTKDGSRKKVKIVLLAGGDLIESFGAPGVWAPQDLHVILGRFGCLIIERTGSDVWAFLLSHDILYHHRKNVIVVKQLIYNDISSTKVRLFVRRGMSIKYLLPNSVIQYIEDNRLYRGEEMDFPMDEVRLK</sequence>
<dbReference type="SUPFAM" id="SSF52374">
    <property type="entry name" value="Nucleotidylyl transferase"/>
    <property type="match status" value="1"/>
</dbReference>
<dbReference type="PANTHER" id="PTHR12039">
    <property type="entry name" value="NICOTINAMIDE MONONUCLEOTIDE ADENYLYLTRANSFERASE"/>
    <property type="match status" value="1"/>
</dbReference>
<organism evidence="18 19">
    <name type="scientific">Rhizoctonia solani</name>
    <dbReference type="NCBI Taxonomy" id="456999"/>
    <lineage>
        <taxon>Eukaryota</taxon>
        <taxon>Fungi</taxon>
        <taxon>Dikarya</taxon>
        <taxon>Basidiomycota</taxon>
        <taxon>Agaricomycotina</taxon>
        <taxon>Agaricomycetes</taxon>
        <taxon>Cantharellales</taxon>
        <taxon>Ceratobasidiaceae</taxon>
        <taxon>Rhizoctonia</taxon>
    </lineage>
</organism>
<evidence type="ECO:0000256" key="14">
    <source>
        <dbReference type="ARBA" id="ARBA00049001"/>
    </source>
</evidence>
<reference evidence="18" key="1">
    <citation type="submission" date="2021-01" db="EMBL/GenBank/DDBJ databases">
        <authorList>
            <person name="Kaushik A."/>
        </authorList>
    </citation>
    <scope>NUCLEOTIDE SEQUENCE</scope>
    <source>
        <strain evidence="18">AG6-10EEA</strain>
    </source>
</reference>
<proteinExistence type="inferred from homology"/>
<keyword evidence="10" id="KW-0067">ATP-binding</keyword>
<evidence type="ECO:0000256" key="8">
    <source>
        <dbReference type="ARBA" id="ARBA00022695"/>
    </source>
</evidence>
<keyword evidence="6" id="KW-0662">Pyridine nucleotide biosynthesis</keyword>
<gene>
    <name evidence="18" type="ORF">RDB_LOCUS91729</name>
</gene>
<dbReference type="GO" id="GO:0009435">
    <property type="term" value="P:NAD+ biosynthetic process"/>
    <property type="evidence" value="ECO:0007669"/>
    <property type="project" value="UniProtKB-UniPathway"/>
</dbReference>
<evidence type="ECO:0000256" key="6">
    <source>
        <dbReference type="ARBA" id="ARBA00022642"/>
    </source>
</evidence>
<evidence type="ECO:0000259" key="17">
    <source>
        <dbReference type="Pfam" id="PF01467"/>
    </source>
</evidence>
<dbReference type="GO" id="GO:0005524">
    <property type="term" value="F:ATP binding"/>
    <property type="evidence" value="ECO:0007669"/>
    <property type="project" value="UniProtKB-KW"/>
</dbReference>
<evidence type="ECO:0000256" key="7">
    <source>
        <dbReference type="ARBA" id="ARBA00022679"/>
    </source>
</evidence>
<evidence type="ECO:0000313" key="19">
    <source>
        <dbReference type="Proteomes" id="UP000663853"/>
    </source>
</evidence>
<keyword evidence="5" id="KW-0597">Phosphoprotein</keyword>
<dbReference type="NCBIfam" id="TIGR00482">
    <property type="entry name" value="nicotinate (nicotinamide) nucleotide adenylyltransferase"/>
    <property type="match status" value="1"/>
</dbReference>
<evidence type="ECO:0000313" key="18">
    <source>
        <dbReference type="EMBL" id="CAE6482722.1"/>
    </source>
</evidence>
<feature type="region of interest" description="Disordered" evidence="15">
    <location>
        <begin position="270"/>
        <end position="300"/>
    </location>
</feature>
<evidence type="ECO:0000256" key="4">
    <source>
        <dbReference type="ARBA" id="ARBA00007064"/>
    </source>
</evidence>
<dbReference type="EMBL" id="CAJMXA010002516">
    <property type="protein sequence ID" value="CAE6482722.1"/>
    <property type="molecule type" value="Genomic_DNA"/>
</dbReference>
<dbReference type="FunFam" id="3.40.50.620:FF:000074">
    <property type="entry name" value="Nicotinamide-nucleotide adenylyltransferase"/>
    <property type="match status" value="1"/>
</dbReference>
<keyword evidence="11" id="KW-0520">NAD</keyword>
<dbReference type="GO" id="GO:0005634">
    <property type="term" value="C:nucleus"/>
    <property type="evidence" value="ECO:0007669"/>
    <property type="project" value="UniProtKB-SubCell"/>
</dbReference>
<comment type="catalytic activity">
    <reaction evidence="13">
        <text>nicotinate beta-D-ribonucleotide + ATP + H(+) = deamido-NAD(+) + diphosphate</text>
        <dbReference type="Rhea" id="RHEA:22860"/>
        <dbReference type="ChEBI" id="CHEBI:15378"/>
        <dbReference type="ChEBI" id="CHEBI:30616"/>
        <dbReference type="ChEBI" id="CHEBI:33019"/>
        <dbReference type="ChEBI" id="CHEBI:57502"/>
        <dbReference type="ChEBI" id="CHEBI:58437"/>
        <dbReference type="EC" id="2.7.7.18"/>
    </reaction>
</comment>
<evidence type="ECO:0000256" key="3">
    <source>
        <dbReference type="ARBA" id="ARBA00005019"/>
    </source>
</evidence>
<evidence type="ECO:0000256" key="15">
    <source>
        <dbReference type="SAM" id="MobiDB-lite"/>
    </source>
</evidence>
<comment type="similarity">
    <text evidence="4">Belongs to the eukaryotic NMN adenylyltransferase family.</text>
</comment>
<dbReference type="AlphaFoldDB" id="A0A8H3CHP9"/>
<evidence type="ECO:0000256" key="2">
    <source>
        <dbReference type="ARBA" id="ARBA00004658"/>
    </source>
</evidence>
<dbReference type="CDD" id="cd09286">
    <property type="entry name" value="NMNAT_Eukarya"/>
    <property type="match status" value="1"/>
</dbReference>
<name>A0A8H3CHP9_9AGAM</name>
<comment type="pathway">
    <text evidence="3">Cofactor biosynthesis; NAD(+) biosynthesis; deamido-NAD(+) from nicotinate D-ribonucleotide: step 1/1.</text>
</comment>
<comment type="pathway">
    <text evidence="2">Cofactor biosynthesis; NAD(+) biosynthesis; NAD(+) from nicotinamide D-ribonucleotide: step 1/1.</text>
</comment>
<feature type="transmembrane region" description="Helical" evidence="16">
    <location>
        <begin position="72"/>
        <end position="94"/>
    </location>
</feature>
<accession>A0A8H3CHP9</accession>
<dbReference type="PANTHER" id="PTHR12039:SF0">
    <property type="entry name" value="NICOTINAMIDE-NUCLEOTIDE ADENYLYLTRANSFERASE"/>
    <property type="match status" value="1"/>
</dbReference>